<evidence type="ECO:0000313" key="6">
    <source>
        <dbReference type="EMBL" id="GAN82159.1"/>
    </source>
</evidence>
<dbReference type="PANTHER" id="PTHR42953">
    <property type="entry name" value="HIGH-AFFINITY ZINC UPTAKE SYSTEM PROTEIN ZNUA-RELATED"/>
    <property type="match status" value="1"/>
</dbReference>
<accession>A0A0D6PMY6</accession>
<evidence type="ECO:0000256" key="4">
    <source>
        <dbReference type="ARBA" id="ARBA00022729"/>
    </source>
</evidence>
<feature type="chain" id="PRO_5010183058" evidence="5">
    <location>
        <begin position="22"/>
        <end position="290"/>
    </location>
</feature>
<dbReference type="EMBL" id="BANC01000167">
    <property type="protein sequence ID" value="GAN82159.1"/>
    <property type="molecule type" value="Genomic_DNA"/>
</dbReference>
<comment type="subcellular location">
    <subcellularLocation>
        <location evidence="1">Cell envelope</location>
    </subcellularLocation>
</comment>
<keyword evidence="7" id="KW-1185">Reference proteome</keyword>
<dbReference type="PANTHER" id="PTHR42953:SF1">
    <property type="entry name" value="METAL-BINDING PROTEIN HI_0362-RELATED"/>
    <property type="match status" value="1"/>
</dbReference>
<dbReference type="GO" id="GO:0046872">
    <property type="term" value="F:metal ion binding"/>
    <property type="evidence" value="ECO:0007669"/>
    <property type="project" value="UniProtKB-KW"/>
</dbReference>
<evidence type="ECO:0000256" key="1">
    <source>
        <dbReference type="ARBA" id="ARBA00004196"/>
    </source>
</evidence>
<reference evidence="6 7" key="1">
    <citation type="submission" date="2012-11" db="EMBL/GenBank/DDBJ databases">
        <title>Whole genome sequence of Acidocella aminolytica 101 = DSM 11237.</title>
        <authorList>
            <person name="Azuma Y."/>
            <person name="Higashiura N."/>
            <person name="Hirakawa H."/>
            <person name="Matsushita K."/>
        </authorList>
    </citation>
    <scope>NUCLEOTIDE SEQUENCE [LARGE SCALE GENOMIC DNA]</scope>
    <source>
        <strain evidence="7">101 / DSM 11237</strain>
    </source>
</reference>
<protein>
    <submittedName>
        <fullName evidence="6">ABC transporter Mn2+/Zn2+ permease</fullName>
    </submittedName>
</protein>
<dbReference type="OrthoDB" id="9793396at2"/>
<dbReference type="GO" id="GO:0030001">
    <property type="term" value="P:metal ion transport"/>
    <property type="evidence" value="ECO:0007669"/>
    <property type="project" value="InterPro"/>
</dbReference>
<gene>
    <name evidence="6" type="ORF">Aam_170_003</name>
</gene>
<feature type="signal peptide" evidence="5">
    <location>
        <begin position="1"/>
        <end position="21"/>
    </location>
</feature>
<evidence type="ECO:0000313" key="7">
    <source>
        <dbReference type="Proteomes" id="UP000032668"/>
    </source>
</evidence>
<sequence length="290" mass="31696">MNRYRLGLGAVLALVGHMTMAQPVLSAVGLESQYANVLSQIGGPYVKVTSIQSNPNTDPHEFEVTPSVERTFHQADLVVENGLGYDSWATQMLYGTHATVLSAQTLLHLPASTPNPHLWYRTDTMPAVAAAAAAFFEAKDPAHKAAYETNLKKFDASLVPWKAEIAAVKAEYAGAPVAVTEPVADYLLQETGLKIMTPFSFELSVMNDTDPSPQDVATEEALLKDRKVRVFAYNDQVTDPQTQMLLMLAKTHNVQVLPVYELMPASAKTYQDWMLQTTTALKQALAASAR</sequence>
<evidence type="ECO:0000256" key="3">
    <source>
        <dbReference type="ARBA" id="ARBA00022723"/>
    </source>
</evidence>
<evidence type="ECO:0000256" key="5">
    <source>
        <dbReference type="SAM" id="SignalP"/>
    </source>
</evidence>
<dbReference type="Proteomes" id="UP000032668">
    <property type="component" value="Unassembled WGS sequence"/>
</dbReference>
<dbReference type="GO" id="GO:0030313">
    <property type="term" value="C:cell envelope"/>
    <property type="evidence" value="ECO:0007669"/>
    <property type="project" value="UniProtKB-SubCell"/>
</dbReference>
<dbReference type="RefSeq" id="WP_048880554.1">
    <property type="nucleotide sequence ID" value="NZ_BANC01000167.1"/>
</dbReference>
<keyword evidence="3" id="KW-0479">Metal-binding</keyword>
<proteinExistence type="predicted"/>
<name>A0A0D6PMY6_9PROT</name>
<dbReference type="AlphaFoldDB" id="A0A0D6PMY6"/>
<organism evidence="6 7">
    <name type="scientific">Acidocella aminolytica 101 = DSM 11237</name>
    <dbReference type="NCBI Taxonomy" id="1120923"/>
    <lineage>
        <taxon>Bacteria</taxon>
        <taxon>Pseudomonadati</taxon>
        <taxon>Pseudomonadota</taxon>
        <taxon>Alphaproteobacteria</taxon>
        <taxon>Acetobacterales</taxon>
        <taxon>Acidocellaceae</taxon>
        <taxon>Acidocella</taxon>
    </lineage>
</organism>
<dbReference type="InterPro" id="IPR006127">
    <property type="entry name" value="ZnuA-like"/>
</dbReference>
<dbReference type="STRING" id="1120923.SAMN02746095_03701"/>
<dbReference type="SUPFAM" id="SSF53807">
    <property type="entry name" value="Helical backbone' metal receptor"/>
    <property type="match status" value="1"/>
</dbReference>
<dbReference type="InterPro" id="IPR050492">
    <property type="entry name" value="Bact_metal-bind_prot9"/>
</dbReference>
<dbReference type="Gene3D" id="3.40.50.1980">
    <property type="entry name" value="Nitrogenase molybdenum iron protein domain"/>
    <property type="match status" value="2"/>
</dbReference>
<evidence type="ECO:0000256" key="2">
    <source>
        <dbReference type="ARBA" id="ARBA00022448"/>
    </source>
</evidence>
<keyword evidence="4 5" id="KW-0732">Signal</keyword>
<dbReference type="Pfam" id="PF01297">
    <property type="entry name" value="ZnuA"/>
    <property type="match status" value="1"/>
</dbReference>
<comment type="caution">
    <text evidence="6">The sequence shown here is derived from an EMBL/GenBank/DDBJ whole genome shotgun (WGS) entry which is preliminary data.</text>
</comment>
<keyword evidence="2" id="KW-0813">Transport</keyword>